<evidence type="ECO:0000313" key="7">
    <source>
        <dbReference type="Ensembl" id="ENSCMIP00000009891.1"/>
    </source>
</evidence>
<protein>
    <submittedName>
        <fullName evidence="7">Fukutin</fullName>
    </submittedName>
</protein>
<dbReference type="PANTHER" id="PTHR15407:SF28">
    <property type="entry name" value="RIBITOL-5-PHOSPHATE TRANSFERASE FKTN"/>
    <property type="match status" value="1"/>
</dbReference>
<evidence type="ECO:0000256" key="4">
    <source>
        <dbReference type="ARBA" id="ARBA00023136"/>
    </source>
</evidence>
<sequence>MPRINKTIVLTLLVVTSSVFLLFQLYYYKQYFVSKNGSNLSDLKASYDVEDSVHWKVVKKFLKMVSIQNVPLYLIDPLVLGRLNENQRQQSTSSSGLKCKYLCFPREFTTFALLDKFWKNNASLKKAAEKEGFEWMELHGKDPRLAGMDGLSGTEIPLHCIFKMQNHAIHLVVFYERSGNYLWHGQLRLKQNADRKFVPFRKLHFGHHPGAYDKPELRLASIDGLEIHIPKKITHFLDEVSQSKFIECRYKEARAFYQLYPDDTSQEATEFRKKAKNLLQLAVKTLNGLRIPFWLSSGTCLGWFRQCSIIPYSKDVDLGILCPVPLCGSS</sequence>
<evidence type="ECO:0000313" key="8">
    <source>
        <dbReference type="Proteomes" id="UP000314986"/>
    </source>
</evidence>
<keyword evidence="2 5" id="KW-0812">Transmembrane</keyword>
<name>A0A4W3H2F0_CALMI</name>
<dbReference type="Pfam" id="PF19737">
    <property type="entry name" value="FKTN_N"/>
    <property type="match status" value="1"/>
</dbReference>
<reference evidence="8" key="1">
    <citation type="journal article" date="2006" name="Science">
        <title>Ancient noncoding elements conserved in the human genome.</title>
        <authorList>
            <person name="Venkatesh B."/>
            <person name="Kirkness E.F."/>
            <person name="Loh Y.H."/>
            <person name="Halpern A.L."/>
            <person name="Lee A.P."/>
            <person name="Johnson J."/>
            <person name="Dandona N."/>
            <person name="Viswanathan L.D."/>
            <person name="Tay A."/>
            <person name="Venter J.C."/>
            <person name="Strausberg R.L."/>
            <person name="Brenner S."/>
        </authorList>
    </citation>
    <scope>NUCLEOTIDE SEQUENCE [LARGE SCALE GENOMIC DNA]</scope>
</reference>
<reference evidence="8" key="3">
    <citation type="journal article" date="2014" name="Nature">
        <title>Elephant shark genome provides unique insights into gnathostome evolution.</title>
        <authorList>
            <consortium name="International Elephant Shark Genome Sequencing Consortium"/>
            <person name="Venkatesh B."/>
            <person name="Lee A.P."/>
            <person name="Ravi V."/>
            <person name="Maurya A.K."/>
            <person name="Lian M.M."/>
            <person name="Swann J.B."/>
            <person name="Ohta Y."/>
            <person name="Flajnik M.F."/>
            <person name="Sutoh Y."/>
            <person name="Kasahara M."/>
            <person name="Hoon S."/>
            <person name="Gangu V."/>
            <person name="Roy S.W."/>
            <person name="Irimia M."/>
            <person name="Korzh V."/>
            <person name="Kondrychyn I."/>
            <person name="Lim Z.W."/>
            <person name="Tay B.H."/>
            <person name="Tohari S."/>
            <person name="Kong K.W."/>
            <person name="Ho S."/>
            <person name="Lorente-Galdos B."/>
            <person name="Quilez J."/>
            <person name="Marques-Bonet T."/>
            <person name="Raney B.J."/>
            <person name="Ingham P.W."/>
            <person name="Tay A."/>
            <person name="Hillier L.W."/>
            <person name="Minx P."/>
            <person name="Boehm T."/>
            <person name="Wilson R.K."/>
            <person name="Brenner S."/>
            <person name="Warren W.C."/>
        </authorList>
    </citation>
    <scope>NUCLEOTIDE SEQUENCE [LARGE SCALE GENOMIC DNA]</scope>
</reference>
<evidence type="ECO:0000256" key="5">
    <source>
        <dbReference type="SAM" id="Phobius"/>
    </source>
</evidence>
<evidence type="ECO:0000256" key="2">
    <source>
        <dbReference type="ARBA" id="ARBA00022692"/>
    </source>
</evidence>
<dbReference type="GeneTree" id="ENSGT00390000014471"/>
<organism evidence="7 8">
    <name type="scientific">Callorhinchus milii</name>
    <name type="common">Ghost shark</name>
    <dbReference type="NCBI Taxonomy" id="7868"/>
    <lineage>
        <taxon>Eukaryota</taxon>
        <taxon>Metazoa</taxon>
        <taxon>Chordata</taxon>
        <taxon>Craniata</taxon>
        <taxon>Vertebrata</taxon>
        <taxon>Chondrichthyes</taxon>
        <taxon>Holocephali</taxon>
        <taxon>Chimaeriformes</taxon>
        <taxon>Callorhinchidae</taxon>
        <taxon>Callorhinchus</taxon>
    </lineage>
</organism>
<accession>A0A4W3H2F0</accession>
<comment type="subcellular location">
    <subcellularLocation>
        <location evidence="1">Membrane</location>
        <topology evidence="1">Single-pass membrane protein</topology>
    </subcellularLocation>
</comment>
<evidence type="ECO:0000256" key="1">
    <source>
        <dbReference type="ARBA" id="ARBA00004167"/>
    </source>
</evidence>
<proteinExistence type="predicted"/>
<dbReference type="AlphaFoldDB" id="A0A4W3H2F0"/>
<keyword evidence="4 5" id="KW-0472">Membrane</keyword>
<feature type="transmembrane region" description="Helical" evidence="5">
    <location>
        <begin position="7"/>
        <end position="28"/>
    </location>
</feature>
<dbReference type="Proteomes" id="UP000314986">
    <property type="component" value="Unassembled WGS sequence"/>
</dbReference>
<reference evidence="8" key="2">
    <citation type="journal article" date="2007" name="PLoS Biol.">
        <title>Survey sequencing and comparative analysis of the elephant shark (Callorhinchus milii) genome.</title>
        <authorList>
            <person name="Venkatesh B."/>
            <person name="Kirkness E.F."/>
            <person name="Loh Y.H."/>
            <person name="Halpern A.L."/>
            <person name="Lee A.P."/>
            <person name="Johnson J."/>
            <person name="Dandona N."/>
            <person name="Viswanathan L.D."/>
            <person name="Tay A."/>
            <person name="Venter J.C."/>
            <person name="Strausberg R.L."/>
            <person name="Brenner S."/>
        </authorList>
    </citation>
    <scope>NUCLEOTIDE SEQUENCE [LARGE SCALE GENOMIC DNA]</scope>
</reference>
<dbReference type="GO" id="GO:0000139">
    <property type="term" value="C:Golgi membrane"/>
    <property type="evidence" value="ECO:0007669"/>
    <property type="project" value="TreeGrafter"/>
</dbReference>
<dbReference type="InterPro" id="IPR045587">
    <property type="entry name" value="FKTN_N"/>
</dbReference>
<dbReference type="STRING" id="7868.ENSCMIP00000009891"/>
<dbReference type="OMA" id="ESYIMAN"/>
<reference evidence="7" key="4">
    <citation type="submission" date="2025-08" db="UniProtKB">
        <authorList>
            <consortium name="Ensembl"/>
        </authorList>
    </citation>
    <scope>IDENTIFICATION</scope>
</reference>
<keyword evidence="8" id="KW-1185">Reference proteome</keyword>
<reference evidence="7" key="5">
    <citation type="submission" date="2025-09" db="UniProtKB">
        <authorList>
            <consortium name="Ensembl"/>
        </authorList>
    </citation>
    <scope>IDENTIFICATION</scope>
</reference>
<keyword evidence="3 5" id="KW-1133">Transmembrane helix</keyword>
<dbReference type="PANTHER" id="PTHR15407">
    <property type="entry name" value="FUKUTIN-RELATED"/>
    <property type="match status" value="1"/>
</dbReference>
<evidence type="ECO:0000259" key="6">
    <source>
        <dbReference type="Pfam" id="PF19737"/>
    </source>
</evidence>
<feature type="domain" description="Ribitol-5-phosphate transferase FKTN N-terminal" evidence="6">
    <location>
        <begin position="1"/>
        <end position="276"/>
    </location>
</feature>
<dbReference type="InParanoid" id="A0A4W3H2F0"/>
<dbReference type="Ensembl" id="ENSCMIT00000010156.1">
    <property type="protein sequence ID" value="ENSCMIP00000009891.1"/>
    <property type="gene ID" value="ENSCMIG00000005216.1"/>
</dbReference>
<dbReference type="InterPro" id="IPR009644">
    <property type="entry name" value="FKTN/MNN4/W02B3.4-1"/>
</dbReference>
<evidence type="ECO:0000256" key="3">
    <source>
        <dbReference type="ARBA" id="ARBA00022989"/>
    </source>
</evidence>